<dbReference type="VEuPathDB" id="FungiDB:ASPCADRAFT_207387"/>
<protein>
    <submittedName>
        <fullName evidence="1">Uncharacterized protein</fullName>
    </submittedName>
</protein>
<proteinExistence type="predicted"/>
<name>A0A1R3RNI5_ASPC5</name>
<evidence type="ECO:0000313" key="1">
    <source>
        <dbReference type="EMBL" id="OOF96041.1"/>
    </source>
</evidence>
<evidence type="ECO:0000313" key="2">
    <source>
        <dbReference type="Proteomes" id="UP000188318"/>
    </source>
</evidence>
<accession>A0A1R3RNI5</accession>
<keyword evidence="2" id="KW-1185">Reference proteome</keyword>
<dbReference type="AlphaFoldDB" id="A0A1R3RNI5"/>
<dbReference type="Proteomes" id="UP000188318">
    <property type="component" value="Unassembled WGS sequence"/>
</dbReference>
<dbReference type="EMBL" id="KV907499">
    <property type="protein sequence ID" value="OOF96041.1"/>
    <property type="molecule type" value="Genomic_DNA"/>
</dbReference>
<organism evidence="1 2">
    <name type="scientific">Aspergillus carbonarius (strain ITEM 5010)</name>
    <dbReference type="NCBI Taxonomy" id="602072"/>
    <lineage>
        <taxon>Eukaryota</taxon>
        <taxon>Fungi</taxon>
        <taxon>Dikarya</taxon>
        <taxon>Ascomycota</taxon>
        <taxon>Pezizomycotina</taxon>
        <taxon>Eurotiomycetes</taxon>
        <taxon>Eurotiomycetidae</taxon>
        <taxon>Eurotiales</taxon>
        <taxon>Aspergillaceae</taxon>
        <taxon>Aspergillus</taxon>
        <taxon>Aspergillus subgen. Circumdati</taxon>
    </lineage>
</organism>
<reference evidence="2" key="1">
    <citation type="journal article" date="2017" name="Genome Biol.">
        <title>Comparative genomics reveals high biological diversity and specific adaptations in the industrially and medically important fungal genus Aspergillus.</title>
        <authorList>
            <person name="de Vries R.P."/>
            <person name="Riley R."/>
            <person name="Wiebenga A."/>
            <person name="Aguilar-Osorio G."/>
            <person name="Amillis S."/>
            <person name="Uchima C.A."/>
            <person name="Anderluh G."/>
            <person name="Asadollahi M."/>
            <person name="Askin M."/>
            <person name="Barry K."/>
            <person name="Battaglia E."/>
            <person name="Bayram O."/>
            <person name="Benocci T."/>
            <person name="Braus-Stromeyer S.A."/>
            <person name="Caldana C."/>
            <person name="Canovas D."/>
            <person name="Cerqueira G.C."/>
            <person name="Chen F."/>
            <person name="Chen W."/>
            <person name="Choi C."/>
            <person name="Clum A."/>
            <person name="Dos Santos R.A."/>
            <person name="Damasio A.R."/>
            <person name="Diallinas G."/>
            <person name="Emri T."/>
            <person name="Fekete E."/>
            <person name="Flipphi M."/>
            <person name="Freyberg S."/>
            <person name="Gallo A."/>
            <person name="Gournas C."/>
            <person name="Habgood R."/>
            <person name="Hainaut M."/>
            <person name="Harispe M.L."/>
            <person name="Henrissat B."/>
            <person name="Hilden K.S."/>
            <person name="Hope R."/>
            <person name="Hossain A."/>
            <person name="Karabika E."/>
            <person name="Karaffa L."/>
            <person name="Karanyi Z."/>
            <person name="Krasevec N."/>
            <person name="Kuo A."/>
            <person name="Kusch H."/>
            <person name="LaButti K."/>
            <person name="Lagendijk E.L."/>
            <person name="Lapidus A."/>
            <person name="Levasseur A."/>
            <person name="Lindquist E."/>
            <person name="Lipzen A."/>
            <person name="Logrieco A.F."/>
            <person name="MacCabe A."/>
            <person name="Maekelae M.R."/>
            <person name="Malavazi I."/>
            <person name="Melin P."/>
            <person name="Meyer V."/>
            <person name="Mielnichuk N."/>
            <person name="Miskei M."/>
            <person name="Molnar A.P."/>
            <person name="Mule G."/>
            <person name="Ngan C.Y."/>
            <person name="Orejas M."/>
            <person name="Orosz E."/>
            <person name="Ouedraogo J.P."/>
            <person name="Overkamp K.M."/>
            <person name="Park H.-S."/>
            <person name="Perrone G."/>
            <person name="Piumi F."/>
            <person name="Punt P.J."/>
            <person name="Ram A.F."/>
            <person name="Ramon A."/>
            <person name="Rauscher S."/>
            <person name="Record E."/>
            <person name="Riano-Pachon D.M."/>
            <person name="Robert V."/>
            <person name="Roehrig J."/>
            <person name="Ruller R."/>
            <person name="Salamov A."/>
            <person name="Salih N.S."/>
            <person name="Samson R.A."/>
            <person name="Sandor E."/>
            <person name="Sanguinetti M."/>
            <person name="Schuetze T."/>
            <person name="Sepcic K."/>
            <person name="Shelest E."/>
            <person name="Sherlock G."/>
            <person name="Sophianopoulou V."/>
            <person name="Squina F.M."/>
            <person name="Sun H."/>
            <person name="Susca A."/>
            <person name="Todd R.B."/>
            <person name="Tsang A."/>
            <person name="Unkles S.E."/>
            <person name="van de Wiele N."/>
            <person name="van Rossen-Uffink D."/>
            <person name="Oliveira J.V."/>
            <person name="Vesth T.C."/>
            <person name="Visser J."/>
            <person name="Yu J.-H."/>
            <person name="Zhou M."/>
            <person name="Andersen M.R."/>
            <person name="Archer D.B."/>
            <person name="Baker S.E."/>
            <person name="Benoit I."/>
            <person name="Brakhage A.A."/>
            <person name="Braus G.H."/>
            <person name="Fischer R."/>
            <person name="Frisvad J.C."/>
            <person name="Goldman G.H."/>
            <person name="Houbraken J."/>
            <person name="Oakley B."/>
            <person name="Pocsi I."/>
            <person name="Scazzocchio C."/>
            <person name="Seiboth B."/>
            <person name="vanKuyk P.A."/>
            <person name="Wortman J."/>
            <person name="Dyer P.S."/>
            <person name="Grigoriev I.V."/>
        </authorList>
    </citation>
    <scope>NUCLEOTIDE SEQUENCE [LARGE SCALE GENOMIC DNA]</scope>
    <source>
        <strain evidence="2">ITEM 5010</strain>
    </source>
</reference>
<sequence length="61" mass="6682">MHPHTAPKNSGQMIAYDCDSSLRGIQPVLPISEADSTSYCRKLLKLGKLLWKKALSAKILG</sequence>
<gene>
    <name evidence="1" type="ORF">ASPCADRAFT_207387</name>
</gene>